<dbReference type="PANTHER" id="PTHR24094">
    <property type="entry name" value="SECRETED PROTEIN"/>
    <property type="match status" value="1"/>
</dbReference>
<keyword evidence="1" id="KW-0812">Transmembrane</keyword>
<dbReference type="AlphaFoldDB" id="A0A366K6V0"/>
<gene>
    <name evidence="3" type="ORF">CRD60_06785</name>
</gene>
<accession>A0A366K6V0</accession>
<evidence type="ECO:0000256" key="1">
    <source>
        <dbReference type="SAM" id="Phobius"/>
    </source>
</evidence>
<feature type="transmembrane region" description="Helical" evidence="1">
    <location>
        <begin position="39"/>
        <end position="57"/>
    </location>
</feature>
<evidence type="ECO:0000313" key="3">
    <source>
        <dbReference type="EMBL" id="RBP97465.1"/>
    </source>
</evidence>
<name>A0A366K6V0_9BIFI</name>
<dbReference type="RefSeq" id="WP_113860529.1">
    <property type="nucleotide sequence ID" value="NZ_PDCG01000006.1"/>
</dbReference>
<protein>
    <submittedName>
        <fullName evidence="3">Deoxyribonuclease</fullName>
    </submittedName>
</protein>
<dbReference type="Proteomes" id="UP000252530">
    <property type="component" value="Unassembled WGS sequence"/>
</dbReference>
<keyword evidence="4" id="KW-1185">Reference proteome</keyword>
<sequence>MKRYRSALFRGRWAREGHGRKCAGFRPRLLPGDPPIERLLILLIVAMVLGISLGLILPRVNEPVGRVTGQSLVNGPVADALNALTVNDRVSTYGYKRDSFGYRQVRNYGDDCDVREHVLARDLTNVSYRWAGDCKVASGVLHDPYTGRNINFVRGKDTSTAVQIDHVVALENAWQSGANRWDQVQRYRYGNDMYNLLAVDGQANQEKGSASASDWLPSNITYRCEYAARQIGVKSKYRLTVTSQEKAAMQKVLHQCPAQQLPSS</sequence>
<keyword evidence="1" id="KW-1133">Transmembrane helix</keyword>
<feature type="domain" description="GmrSD restriction endonucleases C-terminal" evidence="2">
    <location>
        <begin position="115"/>
        <end position="252"/>
    </location>
</feature>
<organism evidence="3 4">
    <name type="scientific">Bifidobacterium aemilianum</name>
    <dbReference type="NCBI Taxonomy" id="2493120"/>
    <lineage>
        <taxon>Bacteria</taxon>
        <taxon>Bacillati</taxon>
        <taxon>Actinomycetota</taxon>
        <taxon>Actinomycetes</taxon>
        <taxon>Bifidobacteriales</taxon>
        <taxon>Bifidobacteriaceae</taxon>
        <taxon>Bifidobacterium</taxon>
    </lineage>
</organism>
<comment type="caution">
    <text evidence="3">The sequence shown here is derived from an EMBL/GenBank/DDBJ whole genome shotgun (WGS) entry which is preliminary data.</text>
</comment>
<evidence type="ECO:0000313" key="4">
    <source>
        <dbReference type="Proteomes" id="UP000252530"/>
    </source>
</evidence>
<dbReference type="PANTHER" id="PTHR24094:SF15">
    <property type="entry name" value="AMP-DEPENDENT SYNTHETASE_LIGASE DOMAIN-CONTAINING PROTEIN-RELATED"/>
    <property type="match status" value="1"/>
</dbReference>
<dbReference type="InterPro" id="IPR011089">
    <property type="entry name" value="GmrSD_C"/>
</dbReference>
<keyword evidence="1" id="KW-0472">Membrane</keyword>
<reference evidence="3 4" key="1">
    <citation type="submission" date="2017-10" db="EMBL/GenBank/DDBJ databases">
        <title>Bifidobacterium xylocopum sp. nov. and Bifidobacterium aemilianum sp. nov., from the carpenter bee (Xylocopa violacea) digestive tract.</title>
        <authorList>
            <person name="Alberoni D."/>
            <person name="Baffoni L."/>
            <person name="Di Gioia D."/>
            <person name="Gaggia F."/>
            <person name="Biavati B."/>
        </authorList>
    </citation>
    <scope>NUCLEOTIDE SEQUENCE [LARGE SCALE GENOMIC DNA]</scope>
    <source>
        <strain evidence="3 4">XV10</strain>
    </source>
</reference>
<proteinExistence type="predicted"/>
<dbReference type="EMBL" id="PDCG01000006">
    <property type="protein sequence ID" value="RBP97465.1"/>
    <property type="molecule type" value="Genomic_DNA"/>
</dbReference>
<dbReference type="Pfam" id="PF07510">
    <property type="entry name" value="GmrSD_C"/>
    <property type="match status" value="1"/>
</dbReference>
<dbReference type="OrthoDB" id="5196645at2"/>
<evidence type="ECO:0000259" key="2">
    <source>
        <dbReference type="Pfam" id="PF07510"/>
    </source>
</evidence>